<dbReference type="GeneID" id="93527308"/>
<evidence type="ECO:0000256" key="4">
    <source>
        <dbReference type="SAM" id="Phobius"/>
    </source>
</evidence>
<dbReference type="InterPro" id="IPR037923">
    <property type="entry name" value="HTH-like"/>
</dbReference>
<dbReference type="SUPFAM" id="SSF46689">
    <property type="entry name" value="Homeodomain-like"/>
    <property type="match status" value="1"/>
</dbReference>
<dbReference type="GO" id="GO:0003700">
    <property type="term" value="F:DNA-binding transcription factor activity"/>
    <property type="evidence" value="ECO:0007669"/>
    <property type="project" value="InterPro"/>
</dbReference>
<keyword evidence="1" id="KW-0805">Transcription regulation</keyword>
<protein>
    <submittedName>
        <fullName evidence="6">Helix-turn-helix domain-containing protein</fullName>
    </submittedName>
</protein>
<dbReference type="RefSeq" id="WP_002991898.1">
    <property type="nucleotide sequence ID" value="NZ_CP068108.1"/>
</dbReference>
<reference evidence="6 7" key="1">
    <citation type="submission" date="2021-01" db="EMBL/GenBank/DDBJ databases">
        <title>FDA dAtabase for Regulatory Grade micrObial Sequences (FDA-ARGOS): Supporting development and validation of Infectious Disease Dx tests.</title>
        <authorList>
            <person name="Sproer C."/>
            <person name="Gronow S."/>
            <person name="Severitt S."/>
            <person name="Schroder I."/>
            <person name="Tallon L."/>
            <person name="Sadzewicz L."/>
            <person name="Zhao X."/>
            <person name="Boylan J."/>
            <person name="Ott S."/>
            <person name="Bowen H."/>
            <person name="Vavikolanu K."/>
            <person name="Mehta A."/>
            <person name="Aluvathingal J."/>
            <person name="Nadendla S."/>
            <person name="Lowell S."/>
            <person name="Myers T."/>
            <person name="Yan Y."/>
            <person name="Sichtig H."/>
        </authorList>
    </citation>
    <scope>NUCLEOTIDE SEQUENCE [LARGE SCALE GENOMIC DNA]</scope>
    <source>
        <strain evidence="6 7">FDAARGOS_1131</strain>
    </source>
</reference>
<sequence length="295" mass="34114">MALFITLDNVRTLYPMEATPTMEGIVVHRQQHQPHQSYSRHNRLFDGLLLGFMLKGTMKLNIHFSTYEIKAGDIAVIPPQIMLETLDLDEEAELVTIGLSLDFITEFPLLREWIMNDQIRWQPIVQLKPEEQALQKELVTLIQRFYHKEPSANKAEMLRHLILVLIYMLVGVYSAIPVAKRVVKNRTHAIIDAFYALLMEHAIEQRQVGFYAEQLHLTPQYLSTFLKQHTGKSVSQWVDHQLVLQAKTLLSASDQSIKEISHHLHFIESSVFSRFFKRMTGISPSSFREQRGVAP</sequence>
<gene>
    <name evidence="6" type="ORF">I6I88_06550</name>
</gene>
<keyword evidence="4" id="KW-0812">Transmembrane</keyword>
<keyword evidence="4" id="KW-1133">Transmembrane helix</keyword>
<evidence type="ECO:0000256" key="2">
    <source>
        <dbReference type="ARBA" id="ARBA00023125"/>
    </source>
</evidence>
<keyword evidence="2" id="KW-0238">DNA-binding</keyword>
<organism evidence="6 7">
    <name type="scientific">Myroides odoratus</name>
    <name type="common">Flavobacterium odoratum</name>
    <dbReference type="NCBI Taxonomy" id="256"/>
    <lineage>
        <taxon>Bacteria</taxon>
        <taxon>Pseudomonadati</taxon>
        <taxon>Bacteroidota</taxon>
        <taxon>Flavobacteriia</taxon>
        <taxon>Flavobacteriales</taxon>
        <taxon>Flavobacteriaceae</taxon>
        <taxon>Myroides</taxon>
    </lineage>
</organism>
<evidence type="ECO:0000256" key="3">
    <source>
        <dbReference type="ARBA" id="ARBA00023163"/>
    </source>
</evidence>
<accession>A0A9Q7ECA4</accession>
<dbReference type="Proteomes" id="UP000596202">
    <property type="component" value="Chromosome"/>
</dbReference>
<dbReference type="Pfam" id="PF02311">
    <property type="entry name" value="AraC_binding"/>
    <property type="match status" value="1"/>
</dbReference>
<dbReference type="SUPFAM" id="SSF51215">
    <property type="entry name" value="Regulatory protein AraC"/>
    <property type="match status" value="1"/>
</dbReference>
<dbReference type="SMART" id="SM00342">
    <property type="entry name" value="HTH_ARAC"/>
    <property type="match status" value="1"/>
</dbReference>
<dbReference type="Pfam" id="PF12833">
    <property type="entry name" value="HTH_18"/>
    <property type="match status" value="1"/>
</dbReference>
<feature type="domain" description="HTH araC/xylS-type" evidence="5">
    <location>
        <begin position="192"/>
        <end position="290"/>
    </location>
</feature>
<keyword evidence="4" id="KW-0472">Membrane</keyword>
<dbReference type="OrthoDB" id="632644at2"/>
<evidence type="ECO:0000313" key="6">
    <source>
        <dbReference type="EMBL" id="QQU01400.1"/>
    </source>
</evidence>
<evidence type="ECO:0000259" key="5">
    <source>
        <dbReference type="PROSITE" id="PS01124"/>
    </source>
</evidence>
<evidence type="ECO:0000256" key="1">
    <source>
        <dbReference type="ARBA" id="ARBA00023015"/>
    </source>
</evidence>
<dbReference type="AlphaFoldDB" id="A0A9Q7ECA4"/>
<evidence type="ECO:0000313" key="7">
    <source>
        <dbReference type="Proteomes" id="UP000596202"/>
    </source>
</evidence>
<dbReference type="PANTHER" id="PTHR43280">
    <property type="entry name" value="ARAC-FAMILY TRANSCRIPTIONAL REGULATOR"/>
    <property type="match status" value="1"/>
</dbReference>
<dbReference type="InterPro" id="IPR018060">
    <property type="entry name" value="HTH_AraC"/>
</dbReference>
<dbReference type="PROSITE" id="PS01124">
    <property type="entry name" value="HTH_ARAC_FAMILY_2"/>
    <property type="match status" value="1"/>
</dbReference>
<dbReference type="EMBL" id="CP068108">
    <property type="protein sequence ID" value="QQU01400.1"/>
    <property type="molecule type" value="Genomic_DNA"/>
</dbReference>
<keyword evidence="3" id="KW-0804">Transcription</keyword>
<name>A0A9Q7ECA4_MYROD</name>
<proteinExistence type="predicted"/>
<dbReference type="InterPro" id="IPR003313">
    <property type="entry name" value="AraC-bd"/>
</dbReference>
<dbReference type="PANTHER" id="PTHR43280:SF32">
    <property type="entry name" value="TRANSCRIPTIONAL REGULATORY PROTEIN"/>
    <property type="match status" value="1"/>
</dbReference>
<dbReference type="InterPro" id="IPR009057">
    <property type="entry name" value="Homeodomain-like_sf"/>
</dbReference>
<dbReference type="GO" id="GO:0043565">
    <property type="term" value="F:sequence-specific DNA binding"/>
    <property type="evidence" value="ECO:0007669"/>
    <property type="project" value="InterPro"/>
</dbReference>
<feature type="transmembrane region" description="Helical" evidence="4">
    <location>
        <begin position="157"/>
        <end position="176"/>
    </location>
</feature>
<dbReference type="Gene3D" id="1.10.10.60">
    <property type="entry name" value="Homeodomain-like"/>
    <property type="match status" value="1"/>
</dbReference>